<dbReference type="RefSeq" id="XP_024573147.1">
    <property type="nucleotide sequence ID" value="XM_024722030.2"/>
</dbReference>
<evidence type="ECO:0000313" key="1">
    <source>
        <dbReference type="EMBL" id="CEG36778.1"/>
    </source>
</evidence>
<dbReference type="GeneID" id="36410017"/>
<accession>A0A0P1A7Y2</accession>
<protein>
    <submittedName>
        <fullName evidence="1">Uncharacterized protein</fullName>
    </submittedName>
</protein>
<dbReference type="Proteomes" id="UP000054928">
    <property type="component" value="Unassembled WGS sequence"/>
</dbReference>
<dbReference type="EMBL" id="CCYD01000246">
    <property type="protein sequence ID" value="CEG36778.1"/>
    <property type="molecule type" value="Genomic_DNA"/>
</dbReference>
<evidence type="ECO:0000313" key="2">
    <source>
        <dbReference type="Proteomes" id="UP000054928"/>
    </source>
</evidence>
<dbReference type="AlphaFoldDB" id="A0A0P1A7Y2"/>
<name>A0A0P1A7Y2_PLAHL</name>
<keyword evidence="2" id="KW-1185">Reference proteome</keyword>
<proteinExistence type="predicted"/>
<sequence>MPLAPDSVCKRVNTVSQQRRLYHSNHFRLTKKLLHCQGPYILTRRLGIKSAASFLTCSHYCDEIEQCSLISMAYRYIFYFCKDFI</sequence>
<organism evidence="1 2">
    <name type="scientific">Plasmopara halstedii</name>
    <name type="common">Downy mildew of sunflower</name>
    <dbReference type="NCBI Taxonomy" id="4781"/>
    <lineage>
        <taxon>Eukaryota</taxon>
        <taxon>Sar</taxon>
        <taxon>Stramenopiles</taxon>
        <taxon>Oomycota</taxon>
        <taxon>Peronosporomycetes</taxon>
        <taxon>Peronosporales</taxon>
        <taxon>Peronosporaceae</taxon>
        <taxon>Plasmopara</taxon>
    </lineage>
</organism>
<reference evidence="2" key="1">
    <citation type="submission" date="2014-09" db="EMBL/GenBank/DDBJ databases">
        <authorList>
            <person name="Sharma Rahul"/>
            <person name="Thines Marco"/>
        </authorList>
    </citation>
    <scope>NUCLEOTIDE SEQUENCE [LARGE SCALE GENOMIC DNA]</scope>
</reference>